<dbReference type="Proteomes" id="UP000193986">
    <property type="component" value="Unassembled WGS sequence"/>
</dbReference>
<dbReference type="STRING" id="71784.A0A1Y2AKE9"/>
<feature type="transmembrane region" description="Helical" evidence="1">
    <location>
        <begin position="9"/>
        <end position="28"/>
    </location>
</feature>
<sequence>MLSKQPSRFIDRAVFIALAIPAVTSLIWPHVLPWAIRAIVIPAACLLTALTGMMNRRSLGSVAVRQRPVDALTRPDKRKIRRLNEMGVELVVEDNPRLFANLSTMQIFSLVLAGFSLIDHTWRSLLFPREEAIYARTVSASEHSITIGLRMPSPDMADTLSVQLCYRPQATSDLAGWELTEPLTLSKDNDWRGLTTFGGLASGTVYDYRLQSATQLYPPDTFLNFTTFADPGMARESHFRFIFSSAAIPSPQPYRPLDWLPRNFFRPTAPQSAPASGVRAASMEQPAWRQLGQWLDDMAERIAWAPIKFAILGDTELVRSSGSLGLKSRRELERSRQFLDAQDVRNVYERLRESSRWGYSQQQYFPLGPNHLVWGNV</sequence>
<comment type="caution">
    <text evidence="2">The sequence shown here is derived from an EMBL/GenBank/DDBJ whole genome shotgun (WGS) entry which is preliminary data.</text>
</comment>
<name>A0A1Y2AKE9_9TREE</name>
<reference evidence="2 3" key="1">
    <citation type="submission" date="2016-07" db="EMBL/GenBank/DDBJ databases">
        <title>Pervasive Adenine N6-methylation of Active Genes in Fungi.</title>
        <authorList>
            <consortium name="DOE Joint Genome Institute"/>
            <person name="Mondo S.J."/>
            <person name="Dannebaum R.O."/>
            <person name="Kuo R.C."/>
            <person name="Labutti K."/>
            <person name="Haridas S."/>
            <person name="Kuo A."/>
            <person name="Salamov A."/>
            <person name="Ahrendt S.R."/>
            <person name="Lipzen A."/>
            <person name="Sullivan W."/>
            <person name="Andreopoulos W.B."/>
            <person name="Clum A."/>
            <person name="Lindquist E."/>
            <person name="Daum C."/>
            <person name="Ramamoorthy G.K."/>
            <person name="Gryganskyi A."/>
            <person name="Culley D."/>
            <person name="Magnuson J.K."/>
            <person name="James T.Y."/>
            <person name="O'Malley M.A."/>
            <person name="Stajich J.E."/>
            <person name="Spatafora J.W."/>
            <person name="Visel A."/>
            <person name="Grigoriev I.V."/>
        </authorList>
    </citation>
    <scope>NUCLEOTIDE SEQUENCE [LARGE SCALE GENOMIC DNA]</scope>
    <source>
        <strain evidence="2 3">68-887.2</strain>
    </source>
</reference>
<accession>A0A1Y2AKE9</accession>
<evidence type="ECO:0000313" key="2">
    <source>
        <dbReference type="EMBL" id="ORY23033.1"/>
    </source>
</evidence>
<evidence type="ECO:0000313" key="3">
    <source>
        <dbReference type="Proteomes" id="UP000193986"/>
    </source>
</evidence>
<dbReference type="AlphaFoldDB" id="A0A1Y2AKE9"/>
<gene>
    <name evidence="2" type="ORF">BCR39DRAFT_550015</name>
</gene>
<protein>
    <submittedName>
        <fullName evidence="2">Uncharacterized protein</fullName>
    </submittedName>
</protein>
<dbReference type="OrthoDB" id="2100241at2759"/>
<keyword evidence="1" id="KW-0812">Transmembrane</keyword>
<dbReference type="EMBL" id="MCFC01000084">
    <property type="protein sequence ID" value="ORY23033.1"/>
    <property type="molecule type" value="Genomic_DNA"/>
</dbReference>
<dbReference type="InParanoid" id="A0A1Y2AKE9"/>
<keyword evidence="1" id="KW-0472">Membrane</keyword>
<keyword evidence="3" id="KW-1185">Reference proteome</keyword>
<organism evidence="2 3">
    <name type="scientific">Naematelia encephala</name>
    <dbReference type="NCBI Taxonomy" id="71784"/>
    <lineage>
        <taxon>Eukaryota</taxon>
        <taxon>Fungi</taxon>
        <taxon>Dikarya</taxon>
        <taxon>Basidiomycota</taxon>
        <taxon>Agaricomycotina</taxon>
        <taxon>Tremellomycetes</taxon>
        <taxon>Tremellales</taxon>
        <taxon>Naemateliaceae</taxon>
        <taxon>Naematelia</taxon>
    </lineage>
</organism>
<proteinExistence type="predicted"/>
<evidence type="ECO:0000256" key="1">
    <source>
        <dbReference type="SAM" id="Phobius"/>
    </source>
</evidence>
<keyword evidence="1" id="KW-1133">Transmembrane helix</keyword>